<dbReference type="Pfam" id="PF13416">
    <property type="entry name" value="SBP_bac_8"/>
    <property type="match status" value="1"/>
</dbReference>
<evidence type="ECO:0000256" key="1">
    <source>
        <dbReference type="ARBA" id="ARBA00008520"/>
    </source>
</evidence>
<accession>A0ABS3NB12</accession>
<dbReference type="RefSeq" id="WP_207982332.1">
    <property type="nucleotide sequence ID" value="NZ_JAGDEL010000039.1"/>
</dbReference>
<comment type="similarity">
    <text evidence="1">Belongs to the bacterial solute-binding protein 1 family.</text>
</comment>
<sequence>MMKSWMGKVGLSCMIALILLFVSACSSQITGPNNEGSSEDQKGNTEEKTKITWLQWWKGEQGAAGEELFANIESGFEKANPDIDLVIENLPFNEVHTKILSTHAGGIAPDVIALSSPWVAEFAAAGITSPLDDYFNAQSEEFKENNSGPYWSPWQGKHYAMGIMTGNTALFYNKRMLEEANVEPPTTWDEYLKASIALTDPSKNQFAFTGNIASEPASTINTEVWPFIYQADGTLIEDGKAAFNSPEGVKALEFYKSMIKEHKVATPGELSATEQDKRANFSAENTAFMFDGPWGIGIQRSANPDLDFGVIPMVKGETTGTIAGGGALAITSNSKNKDAAWKFIEYMVQPDIQEAWAKAANQLPHNKAALDADFIQNDPLLKVFADQSKEFNPINPDLQMPESTNMRKIMINEVQSYLMDDKTAQEALDDAAAGWNEVFDKYK</sequence>
<evidence type="ECO:0000313" key="6">
    <source>
        <dbReference type="Proteomes" id="UP000663981"/>
    </source>
</evidence>
<feature type="signal peptide" evidence="4">
    <location>
        <begin position="1"/>
        <end position="24"/>
    </location>
</feature>
<reference evidence="5 6" key="1">
    <citation type="submission" date="2021-03" db="EMBL/GenBank/DDBJ databases">
        <title>Whole genome sequence of Metabacillus bambusae BG109.</title>
        <authorList>
            <person name="Jeong J.W."/>
        </authorList>
    </citation>
    <scope>NUCLEOTIDE SEQUENCE [LARGE SCALE GENOMIC DNA]</scope>
    <source>
        <strain evidence="5 6">BG109</strain>
    </source>
</reference>
<organism evidence="5 6">
    <name type="scientific">Metabacillus bambusae</name>
    <dbReference type="NCBI Taxonomy" id="2795218"/>
    <lineage>
        <taxon>Bacteria</taxon>
        <taxon>Bacillati</taxon>
        <taxon>Bacillota</taxon>
        <taxon>Bacilli</taxon>
        <taxon>Bacillales</taxon>
        <taxon>Bacillaceae</taxon>
        <taxon>Metabacillus</taxon>
    </lineage>
</organism>
<comment type="caution">
    <text evidence="5">The sequence shown here is derived from an EMBL/GenBank/DDBJ whole genome shotgun (WGS) entry which is preliminary data.</text>
</comment>
<dbReference type="PROSITE" id="PS51257">
    <property type="entry name" value="PROKAR_LIPOPROTEIN"/>
    <property type="match status" value="1"/>
</dbReference>
<dbReference type="CDD" id="cd13585">
    <property type="entry name" value="PBP2_TMBP_like"/>
    <property type="match status" value="1"/>
</dbReference>
<feature type="chain" id="PRO_5045522477" evidence="4">
    <location>
        <begin position="25"/>
        <end position="443"/>
    </location>
</feature>
<gene>
    <name evidence="5" type="ORF">I7822_28070</name>
</gene>
<evidence type="ECO:0000256" key="2">
    <source>
        <dbReference type="ARBA" id="ARBA00022448"/>
    </source>
</evidence>
<keyword evidence="3 4" id="KW-0732">Signal</keyword>
<protein>
    <submittedName>
        <fullName evidence="5">Sugar ABC transporter substrate-binding protein</fullName>
    </submittedName>
</protein>
<keyword evidence="2" id="KW-0813">Transport</keyword>
<dbReference type="InterPro" id="IPR006059">
    <property type="entry name" value="SBP"/>
</dbReference>
<dbReference type="EMBL" id="JAGDEL010000039">
    <property type="protein sequence ID" value="MBO1515474.1"/>
    <property type="molecule type" value="Genomic_DNA"/>
</dbReference>
<evidence type="ECO:0000256" key="4">
    <source>
        <dbReference type="SAM" id="SignalP"/>
    </source>
</evidence>
<evidence type="ECO:0000313" key="5">
    <source>
        <dbReference type="EMBL" id="MBO1515474.1"/>
    </source>
</evidence>
<dbReference type="SUPFAM" id="SSF53850">
    <property type="entry name" value="Periplasmic binding protein-like II"/>
    <property type="match status" value="1"/>
</dbReference>
<dbReference type="Proteomes" id="UP000663981">
    <property type="component" value="Unassembled WGS sequence"/>
</dbReference>
<keyword evidence="6" id="KW-1185">Reference proteome</keyword>
<dbReference type="Gene3D" id="3.40.190.10">
    <property type="entry name" value="Periplasmic binding protein-like II"/>
    <property type="match status" value="2"/>
</dbReference>
<name>A0ABS3NB12_9BACI</name>
<proteinExistence type="inferred from homology"/>
<dbReference type="PANTHER" id="PTHR30061:SF50">
    <property type="entry name" value="MALTOSE_MALTODEXTRIN-BINDING PERIPLASMIC PROTEIN"/>
    <property type="match status" value="1"/>
</dbReference>
<dbReference type="PANTHER" id="PTHR30061">
    <property type="entry name" value="MALTOSE-BINDING PERIPLASMIC PROTEIN"/>
    <property type="match status" value="1"/>
</dbReference>
<evidence type="ECO:0000256" key="3">
    <source>
        <dbReference type="ARBA" id="ARBA00022729"/>
    </source>
</evidence>